<feature type="compositionally biased region" description="Basic and acidic residues" evidence="1">
    <location>
        <begin position="101"/>
        <end position="129"/>
    </location>
</feature>
<keyword evidence="3" id="KW-1185">Reference proteome</keyword>
<sequence>MDINEDAAEWAWMGVDKLASSRHFDKIYHRIPNPFSSGSKPAKDRRRDRSSSSYDSYSDSDSYERPRQMSKNEKYAKDKDYRDARRDYETDRERRSRRKSRYDDRYYRSPSRDLIDRRDRYELTEDRDGRSRRRAATVGAAAATGAALGAYGSRSRPGAASPANTDGPADDERFETLEEARERRSREDFVRSYVETDAFSNTPRIGPHLPTVEDGESTPAPSEPLKQPAYPARTVVHPRELSPPLTGHHAGESLRSQQSPQNQGQLVRSPPQRIPYRPGMYFPPPPTGPPPQGIAIVPPGASPTLPPSGKAGPSAATGGFAPPLTARTDALPPPPLHPPPTGTGFGPGPILGAAPGPTRGTSMWPQYDERSRFRGVQFGPSEYRSSRDRRSHRHRDNASSTDSEEPIARDRDRGKGISGKGLASAVLGAVAGGLVGSDLTRGDGLATVGAAVAGALGAREVERGWERRRDGKRRGERDGRYDGYDKEDKYDRYGNDRYGNDKYGNDKYGNDKYDKYGERRRRRSR</sequence>
<feature type="compositionally biased region" description="Basic and acidic residues" evidence="1">
    <location>
        <begin position="406"/>
        <end position="415"/>
    </location>
</feature>
<accession>A0A9P4HVY3</accession>
<feature type="compositionally biased region" description="Basic and acidic residues" evidence="1">
    <location>
        <begin position="41"/>
        <end position="50"/>
    </location>
</feature>
<evidence type="ECO:0000256" key="1">
    <source>
        <dbReference type="SAM" id="MobiDB-lite"/>
    </source>
</evidence>
<feature type="compositionally biased region" description="Pro residues" evidence="1">
    <location>
        <begin position="331"/>
        <end position="341"/>
    </location>
</feature>
<comment type="caution">
    <text evidence="2">The sequence shown here is derived from an EMBL/GenBank/DDBJ whole genome shotgun (WGS) entry which is preliminary data.</text>
</comment>
<gene>
    <name evidence="2" type="ORF">K490DRAFT_63027</name>
</gene>
<feature type="compositionally biased region" description="Basic and acidic residues" evidence="1">
    <location>
        <begin position="461"/>
        <end position="517"/>
    </location>
</feature>
<feature type="region of interest" description="Disordered" evidence="1">
    <location>
        <begin position="461"/>
        <end position="525"/>
    </location>
</feature>
<feature type="compositionally biased region" description="Low complexity" evidence="1">
    <location>
        <begin position="136"/>
        <end position="150"/>
    </location>
</feature>
<feature type="compositionally biased region" description="Polar residues" evidence="1">
    <location>
        <begin position="254"/>
        <end position="266"/>
    </location>
</feature>
<evidence type="ECO:0008006" key="4">
    <source>
        <dbReference type="Google" id="ProtNLM"/>
    </source>
</evidence>
<feature type="compositionally biased region" description="Basic and acidic residues" evidence="1">
    <location>
        <begin position="62"/>
        <end position="94"/>
    </location>
</feature>
<organism evidence="2 3">
    <name type="scientific">Saccharata proteae CBS 121410</name>
    <dbReference type="NCBI Taxonomy" id="1314787"/>
    <lineage>
        <taxon>Eukaryota</taxon>
        <taxon>Fungi</taxon>
        <taxon>Dikarya</taxon>
        <taxon>Ascomycota</taxon>
        <taxon>Pezizomycotina</taxon>
        <taxon>Dothideomycetes</taxon>
        <taxon>Dothideomycetes incertae sedis</taxon>
        <taxon>Botryosphaeriales</taxon>
        <taxon>Saccharataceae</taxon>
        <taxon>Saccharata</taxon>
    </lineage>
</organism>
<dbReference type="Proteomes" id="UP000799776">
    <property type="component" value="Unassembled WGS sequence"/>
</dbReference>
<protein>
    <recommendedName>
        <fullName evidence="4">Glycine zipper 2TM domain-containing protein</fullName>
    </recommendedName>
</protein>
<feature type="region of interest" description="Disordered" evidence="1">
    <location>
        <begin position="29"/>
        <end position="419"/>
    </location>
</feature>
<feature type="compositionally biased region" description="Low complexity" evidence="1">
    <location>
        <begin position="51"/>
        <end position="60"/>
    </location>
</feature>
<dbReference type="EMBL" id="ML978713">
    <property type="protein sequence ID" value="KAF2090155.1"/>
    <property type="molecule type" value="Genomic_DNA"/>
</dbReference>
<reference evidence="2" key="1">
    <citation type="journal article" date="2020" name="Stud. Mycol.">
        <title>101 Dothideomycetes genomes: a test case for predicting lifestyles and emergence of pathogens.</title>
        <authorList>
            <person name="Haridas S."/>
            <person name="Albert R."/>
            <person name="Binder M."/>
            <person name="Bloem J."/>
            <person name="Labutti K."/>
            <person name="Salamov A."/>
            <person name="Andreopoulos B."/>
            <person name="Baker S."/>
            <person name="Barry K."/>
            <person name="Bills G."/>
            <person name="Bluhm B."/>
            <person name="Cannon C."/>
            <person name="Castanera R."/>
            <person name="Culley D."/>
            <person name="Daum C."/>
            <person name="Ezra D."/>
            <person name="Gonzalez J."/>
            <person name="Henrissat B."/>
            <person name="Kuo A."/>
            <person name="Liang C."/>
            <person name="Lipzen A."/>
            <person name="Lutzoni F."/>
            <person name="Magnuson J."/>
            <person name="Mondo S."/>
            <person name="Nolan M."/>
            <person name="Ohm R."/>
            <person name="Pangilinan J."/>
            <person name="Park H.-J."/>
            <person name="Ramirez L."/>
            <person name="Alfaro M."/>
            <person name="Sun H."/>
            <person name="Tritt A."/>
            <person name="Yoshinaga Y."/>
            <person name="Zwiers L.-H."/>
            <person name="Turgeon B."/>
            <person name="Goodwin S."/>
            <person name="Spatafora J."/>
            <person name="Crous P."/>
            <person name="Grigoriev I."/>
        </authorList>
    </citation>
    <scope>NUCLEOTIDE SEQUENCE</scope>
    <source>
        <strain evidence="2">CBS 121410</strain>
    </source>
</reference>
<feature type="compositionally biased region" description="Pro residues" evidence="1">
    <location>
        <begin position="281"/>
        <end position="292"/>
    </location>
</feature>
<name>A0A9P4HVY3_9PEZI</name>
<feature type="compositionally biased region" description="Basic and acidic residues" evidence="1">
    <location>
        <begin position="170"/>
        <end position="190"/>
    </location>
</feature>
<evidence type="ECO:0000313" key="2">
    <source>
        <dbReference type="EMBL" id="KAF2090155.1"/>
    </source>
</evidence>
<dbReference type="AlphaFoldDB" id="A0A9P4HVY3"/>
<proteinExistence type="predicted"/>
<evidence type="ECO:0000313" key="3">
    <source>
        <dbReference type="Proteomes" id="UP000799776"/>
    </source>
</evidence>